<reference evidence="3 4" key="1">
    <citation type="submission" date="2020-08" db="EMBL/GenBank/DDBJ databases">
        <title>Genome public.</title>
        <authorList>
            <person name="Liu C."/>
            <person name="Sun Q."/>
        </authorList>
    </citation>
    <scope>NUCLEOTIDE SEQUENCE [LARGE SCALE GENOMIC DNA]</scope>
    <source>
        <strain evidence="3 4">M2</strain>
    </source>
</reference>
<dbReference type="EMBL" id="JACOPK010000014">
    <property type="protein sequence ID" value="MBC5696687.1"/>
    <property type="molecule type" value="Genomic_DNA"/>
</dbReference>
<dbReference type="Proteomes" id="UP000641741">
    <property type="component" value="Unassembled WGS sequence"/>
</dbReference>
<comment type="caution">
    <text evidence="3">The sequence shown here is derived from an EMBL/GenBank/DDBJ whole genome shotgun (WGS) entry which is preliminary data.</text>
</comment>
<keyword evidence="1" id="KW-1133">Transmembrane helix</keyword>
<gene>
    <name evidence="3" type="ORF">H8S02_12195</name>
</gene>
<feature type="transmembrane region" description="Helical" evidence="1">
    <location>
        <begin position="46"/>
        <end position="64"/>
    </location>
</feature>
<accession>A0ABR7GQV3</accession>
<evidence type="ECO:0000256" key="1">
    <source>
        <dbReference type="SAM" id="Phobius"/>
    </source>
</evidence>
<evidence type="ECO:0000313" key="4">
    <source>
        <dbReference type="Proteomes" id="UP000641741"/>
    </source>
</evidence>
<sequence>MKIKYNSEMIAGAVFVIVAAVLWLLIPSQIQTMETSSINAQTIPRVAIGGLFIFSACLLIQGIFSDEKKEVVINKDTFHSESFKNEMRSVVFALFLIAYCFIIGILGFIASTIILAVAILIFYGARKWYYYAIPIAMVGIVYYVFGVLLHISLP</sequence>
<feature type="transmembrane region" description="Helical" evidence="1">
    <location>
        <begin position="129"/>
        <end position="151"/>
    </location>
</feature>
<name>A0ABR7GQV3_9FIRM</name>
<organism evidence="3 4">
    <name type="scientific">Agathobaculum hominis</name>
    <dbReference type="NCBI Taxonomy" id="2763014"/>
    <lineage>
        <taxon>Bacteria</taxon>
        <taxon>Bacillati</taxon>
        <taxon>Bacillota</taxon>
        <taxon>Clostridia</taxon>
        <taxon>Eubacteriales</taxon>
        <taxon>Butyricicoccaceae</taxon>
        <taxon>Agathobaculum</taxon>
    </lineage>
</organism>
<protein>
    <submittedName>
        <fullName evidence="3">Tripartite tricarboxylate transporter TctB family protein</fullName>
    </submittedName>
</protein>
<dbReference type="Pfam" id="PF07331">
    <property type="entry name" value="TctB"/>
    <property type="match status" value="1"/>
</dbReference>
<feature type="domain" description="DUF1468" evidence="2">
    <location>
        <begin position="10"/>
        <end position="154"/>
    </location>
</feature>
<keyword evidence="4" id="KW-1185">Reference proteome</keyword>
<proteinExistence type="predicted"/>
<evidence type="ECO:0000259" key="2">
    <source>
        <dbReference type="Pfam" id="PF07331"/>
    </source>
</evidence>
<dbReference type="RefSeq" id="WP_186970752.1">
    <property type="nucleotide sequence ID" value="NZ_JACOPK010000014.1"/>
</dbReference>
<keyword evidence="1" id="KW-0472">Membrane</keyword>
<feature type="transmembrane region" description="Helical" evidence="1">
    <location>
        <begin position="90"/>
        <end position="123"/>
    </location>
</feature>
<dbReference type="InterPro" id="IPR009936">
    <property type="entry name" value="DUF1468"/>
</dbReference>
<keyword evidence="1" id="KW-0812">Transmembrane</keyword>
<feature type="transmembrane region" description="Helical" evidence="1">
    <location>
        <begin position="9"/>
        <end position="26"/>
    </location>
</feature>
<evidence type="ECO:0000313" key="3">
    <source>
        <dbReference type="EMBL" id="MBC5696687.1"/>
    </source>
</evidence>